<dbReference type="InterPro" id="IPR000847">
    <property type="entry name" value="LysR_HTH_N"/>
</dbReference>
<sequence length="322" mass="37034">MDLTSLYYFSELAKDLHMTRTANRLFISQQTLSNHIQRLEDYYGVRLLHRKPSLSLTTAGEFVLAFAEVMMKEQTNLKDILSDIEQQERGVLRFGASALRLNMCLPAVLPQFSARYPNVDIHITDTITPRLEPLVLDRSLDFAITLNGEEHPKLVTHHLMDDQVYLCVADSLLQSYYGEQAPMLKRKALSGAHVEDFSKLPFCIFDNRMGRQINQCFESANLIPRAYITSTYTQAGITACFQGLAACFCSQANLVSQRDNIPSDINIFPLLYRNEPLSQRLSLIRMKDRYLSHYSKFFLEQLFGYFSDVERTRMERLGQISD</sequence>
<evidence type="ECO:0000256" key="2">
    <source>
        <dbReference type="ARBA" id="ARBA00023015"/>
    </source>
</evidence>
<protein>
    <submittedName>
        <fullName evidence="6">LysR family transcriptional regulator</fullName>
    </submittedName>
</protein>
<dbReference type="Gene3D" id="1.10.10.10">
    <property type="entry name" value="Winged helix-like DNA-binding domain superfamily/Winged helix DNA-binding domain"/>
    <property type="match status" value="1"/>
</dbReference>
<evidence type="ECO:0000313" key="6">
    <source>
        <dbReference type="EMBL" id="MBC5722140.1"/>
    </source>
</evidence>
<dbReference type="PRINTS" id="PR00039">
    <property type="entry name" value="HTHLYSR"/>
</dbReference>
<comment type="caution">
    <text evidence="6">The sequence shown here is derived from an EMBL/GenBank/DDBJ whole genome shotgun (WGS) entry which is preliminary data.</text>
</comment>
<dbReference type="PANTHER" id="PTHR30419:SF8">
    <property type="entry name" value="NITROGEN ASSIMILATION TRANSCRIPTIONAL ACTIVATOR-RELATED"/>
    <property type="match status" value="1"/>
</dbReference>
<dbReference type="Proteomes" id="UP000628736">
    <property type="component" value="Unassembled WGS sequence"/>
</dbReference>
<dbReference type="InterPro" id="IPR036390">
    <property type="entry name" value="WH_DNA-bd_sf"/>
</dbReference>
<dbReference type="GO" id="GO:0005829">
    <property type="term" value="C:cytosol"/>
    <property type="evidence" value="ECO:0007669"/>
    <property type="project" value="TreeGrafter"/>
</dbReference>
<dbReference type="InterPro" id="IPR036388">
    <property type="entry name" value="WH-like_DNA-bd_sf"/>
</dbReference>
<dbReference type="AlphaFoldDB" id="A0A8J6IXI2"/>
<dbReference type="Gene3D" id="3.40.190.290">
    <property type="match status" value="1"/>
</dbReference>
<evidence type="ECO:0000256" key="4">
    <source>
        <dbReference type="ARBA" id="ARBA00023163"/>
    </source>
</evidence>
<dbReference type="SUPFAM" id="SSF46785">
    <property type="entry name" value="Winged helix' DNA-binding domain"/>
    <property type="match status" value="1"/>
</dbReference>
<name>A0A8J6IXI2_9FIRM</name>
<keyword evidence="3" id="KW-0238">DNA-binding</keyword>
<dbReference type="InterPro" id="IPR050950">
    <property type="entry name" value="HTH-type_LysR_regulators"/>
</dbReference>
<keyword evidence="4" id="KW-0804">Transcription</keyword>
<accession>A0A8J6IXI2</accession>
<dbReference type="CDD" id="cd05466">
    <property type="entry name" value="PBP2_LTTR_substrate"/>
    <property type="match status" value="1"/>
</dbReference>
<proteinExistence type="inferred from homology"/>
<keyword evidence="2" id="KW-0805">Transcription regulation</keyword>
<dbReference type="Pfam" id="PF03466">
    <property type="entry name" value="LysR_substrate"/>
    <property type="match status" value="1"/>
</dbReference>
<feature type="domain" description="HTH lysR-type" evidence="5">
    <location>
        <begin position="1"/>
        <end position="57"/>
    </location>
</feature>
<dbReference type="GO" id="GO:0003677">
    <property type="term" value="F:DNA binding"/>
    <property type="evidence" value="ECO:0007669"/>
    <property type="project" value="UniProtKB-KW"/>
</dbReference>
<gene>
    <name evidence="6" type="ORF">H8S11_04830</name>
</gene>
<dbReference type="PROSITE" id="PS50931">
    <property type="entry name" value="HTH_LYSR"/>
    <property type="match status" value="1"/>
</dbReference>
<dbReference type="EMBL" id="JACOPO010000002">
    <property type="protein sequence ID" value="MBC5722140.1"/>
    <property type="molecule type" value="Genomic_DNA"/>
</dbReference>
<dbReference type="PANTHER" id="PTHR30419">
    <property type="entry name" value="HTH-TYPE TRANSCRIPTIONAL REGULATOR YBHD"/>
    <property type="match status" value="1"/>
</dbReference>
<dbReference type="GO" id="GO:0003700">
    <property type="term" value="F:DNA-binding transcription factor activity"/>
    <property type="evidence" value="ECO:0007669"/>
    <property type="project" value="InterPro"/>
</dbReference>
<dbReference type="SUPFAM" id="SSF53850">
    <property type="entry name" value="Periplasmic binding protein-like II"/>
    <property type="match status" value="1"/>
</dbReference>
<comment type="similarity">
    <text evidence="1">Belongs to the LysR transcriptional regulatory family.</text>
</comment>
<evidence type="ECO:0000313" key="7">
    <source>
        <dbReference type="Proteomes" id="UP000628736"/>
    </source>
</evidence>
<evidence type="ECO:0000256" key="3">
    <source>
        <dbReference type="ARBA" id="ARBA00023125"/>
    </source>
</evidence>
<dbReference type="RefSeq" id="WP_186852377.1">
    <property type="nucleotide sequence ID" value="NZ_JACOPO010000002.1"/>
</dbReference>
<dbReference type="InterPro" id="IPR005119">
    <property type="entry name" value="LysR_subst-bd"/>
</dbReference>
<keyword evidence="7" id="KW-1185">Reference proteome</keyword>
<organism evidence="6 7">
    <name type="scientific">Flintibacter hominis</name>
    <dbReference type="NCBI Taxonomy" id="2763048"/>
    <lineage>
        <taxon>Bacteria</taxon>
        <taxon>Bacillati</taxon>
        <taxon>Bacillota</taxon>
        <taxon>Clostridia</taxon>
        <taxon>Eubacteriales</taxon>
        <taxon>Flintibacter</taxon>
    </lineage>
</organism>
<reference evidence="6" key="1">
    <citation type="submission" date="2020-08" db="EMBL/GenBank/DDBJ databases">
        <title>Genome public.</title>
        <authorList>
            <person name="Liu C."/>
            <person name="Sun Q."/>
        </authorList>
    </citation>
    <scope>NUCLEOTIDE SEQUENCE</scope>
    <source>
        <strain evidence="6">NSJ-23</strain>
    </source>
</reference>
<dbReference type="Pfam" id="PF00126">
    <property type="entry name" value="HTH_1"/>
    <property type="match status" value="1"/>
</dbReference>
<evidence type="ECO:0000256" key="1">
    <source>
        <dbReference type="ARBA" id="ARBA00009437"/>
    </source>
</evidence>
<evidence type="ECO:0000259" key="5">
    <source>
        <dbReference type="PROSITE" id="PS50931"/>
    </source>
</evidence>